<protein>
    <submittedName>
        <fullName evidence="3">Uncharacterized protein</fullName>
    </submittedName>
</protein>
<feature type="compositionally biased region" description="Low complexity" evidence="2">
    <location>
        <begin position="315"/>
        <end position="329"/>
    </location>
</feature>
<dbReference type="EMBL" id="CAJNOG010000060">
    <property type="protein sequence ID" value="CAF0866790.1"/>
    <property type="molecule type" value="Genomic_DNA"/>
</dbReference>
<feature type="region of interest" description="Disordered" evidence="2">
    <location>
        <begin position="315"/>
        <end position="354"/>
    </location>
</feature>
<gene>
    <name evidence="3" type="ORF">JYZ213_LOCUS8733</name>
    <name evidence="4" type="ORF">OXD698_LOCUS191</name>
</gene>
<dbReference type="AlphaFoldDB" id="A0A813XL35"/>
<dbReference type="EMBL" id="CAJOAZ010000004">
    <property type="protein sequence ID" value="CAF3482031.1"/>
    <property type="molecule type" value="Genomic_DNA"/>
</dbReference>
<evidence type="ECO:0000256" key="1">
    <source>
        <dbReference type="SAM" id="Coils"/>
    </source>
</evidence>
<evidence type="ECO:0000313" key="3">
    <source>
        <dbReference type="EMBL" id="CAF0866790.1"/>
    </source>
</evidence>
<dbReference type="PANTHER" id="PTHR16078">
    <property type="entry name" value="COILED-COIL DOMAIN-CONTAINING PROTEIN 87"/>
    <property type="match status" value="1"/>
</dbReference>
<feature type="coiled-coil region" evidence="1">
    <location>
        <begin position="741"/>
        <end position="768"/>
    </location>
</feature>
<dbReference type="Gene3D" id="1.20.58.1520">
    <property type="match status" value="1"/>
</dbReference>
<dbReference type="Pfam" id="PF03999">
    <property type="entry name" value="MAP65_ASE1"/>
    <property type="match status" value="1"/>
</dbReference>
<comment type="caution">
    <text evidence="3">The sequence shown here is derived from an EMBL/GenBank/DDBJ whole genome shotgun (WGS) entry which is preliminary data.</text>
</comment>
<evidence type="ECO:0000313" key="5">
    <source>
        <dbReference type="Proteomes" id="UP000663845"/>
    </source>
</evidence>
<evidence type="ECO:0000313" key="4">
    <source>
        <dbReference type="EMBL" id="CAF3482031.1"/>
    </source>
</evidence>
<dbReference type="InterPro" id="IPR037383">
    <property type="entry name" value="CCDC87"/>
</dbReference>
<proteinExistence type="predicted"/>
<accession>A0A813XL35</accession>
<reference evidence="3" key="1">
    <citation type="submission" date="2021-02" db="EMBL/GenBank/DDBJ databases">
        <authorList>
            <person name="Nowell W R."/>
        </authorList>
    </citation>
    <scope>NUCLEOTIDE SEQUENCE</scope>
</reference>
<sequence length="1010" mass="118595">MRTSLSQTDSIYNITKTPDEEKPVREIPRRSQKAFDINDAKTLKNEIDQSFKNTIGKLTIFDQRDEIAESVQSLANHLQPERPITPPDEDVTFDSIPRDVDQLIALIRRRLDVRRVPPPTSRLTSDDLSQLASVILTQMRSKWLDLEDMRVQHPLLTPKRNHELIRRLIVNIITICTNIFEHITQESQAYHDRYVFSHAANMTRLRTLLADKINTLINIHSLREHLAFEMIEEERLKKHLIPEDTNRKSPRKQLNKPTILSQHNPAIRDVIEQTGKSYRYRPANADYDSKQYFHQMMTSMPDITLLRRPPVLLPPMARRTDSATSSRDSFSQSKSMRPKSAEKLSKSSLEKQEEKDLTQRILKRAKYGSLPNIHEKFLSEEFDFNFNNLKKLKYKTTDIIRERYCAPEKKKKDDKSAKPISNRDDLIKLTTLVKTDEEDPSDEISPLIKVLTSSHDTQERINECKQTVVAIAKKRKKFLDDIKENARDEPLYPQPASIEKAFKNLTFRVSDITLANFLFQSSFLLTSFSTIFNNYFGDIDDDTTAYLDRNLHIGQQVKDVYEQLLTTIDTDLCFKLDMDKYVVQSPDRLNLPIAQASSTLTKPFVDQINNQDLAKRHEPPWVEFDNNRQRWIQTPDPRRIEEEAEVKKKLSLKNRNKGLPEPTVNMSLVPDPQLIASYKPRNPRQTRDFQLWKDYWTQVYTDNDYLKFLCTQSTDYLHHIFHLHDKLPEDTRLSEEDQALVDKRNRALKERDEKIAQLKERKNKFEQGTWNADSVFLGGLGYEPTLNPDDDPIVRFEQSLESHQPKSKRIDLFDPRAHEKAESNKRLLTTVLNNVKNINAQKRLEYIWKTVRMTDNDRLHMAVKYSTREYESKIEGALEAWESILQLIVRREKFINDLENFERTASDANRFFESGPMGASKTRLSESRRRTYLYNQLSILEKQITEQWNKIKTNFGDTVTYNGRNYLDKIQYDKLEMLHYLQEERRLNYLHSYTSIGKHSQLDSTFNHVL</sequence>
<feature type="compositionally biased region" description="Basic and acidic residues" evidence="2">
    <location>
        <begin position="339"/>
        <end position="354"/>
    </location>
</feature>
<dbReference type="PANTHER" id="PTHR16078:SF1">
    <property type="entry name" value="COILED-COIL DOMAIN-CONTAINING PROTEIN 87"/>
    <property type="match status" value="1"/>
</dbReference>
<organism evidence="3 5">
    <name type="scientific">Adineta steineri</name>
    <dbReference type="NCBI Taxonomy" id="433720"/>
    <lineage>
        <taxon>Eukaryota</taxon>
        <taxon>Metazoa</taxon>
        <taxon>Spiralia</taxon>
        <taxon>Gnathifera</taxon>
        <taxon>Rotifera</taxon>
        <taxon>Eurotatoria</taxon>
        <taxon>Bdelloidea</taxon>
        <taxon>Adinetida</taxon>
        <taxon>Adinetidae</taxon>
        <taxon>Adineta</taxon>
    </lineage>
</organism>
<dbReference type="Proteomes" id="UP000663845">
    <property type="component" value="Unassembled WGS sequence"/>
</dbReference>
<evidence type="ECO:0000256" key="2">
    <source>
        <dbReference type="SAM" id="MobiDB-lite"/>
    </source>
</evidence>
<name>A0A813XL35_9BILA</name>
<keyword evidence="1" id="KW-0175">Coiled coil</keyword>
<dbReference type="Proteomes" id="UP000663844">
    <property type="component" value="Unassembled WGS sequence"/>
</dbReference>
<feature type="region of interest" description="Disordered" evidence="2">
    <location>
        <begin position="241"/>
        <end position="261"/>
    </location>
</feature>